<dbReference type="AlphaFoldDB" id="A0A4R2PCE2"/>
<evidence type="ECO:0000256" key="14">
    <source>
        <dbReference type="ARBA" id="ARBA00023264"/>
    </source>
</evidence>
<keyword evidence="14" id="KW-1208">Phospholipid metabolism</keyword>
<evidence type="ECO:0000256" key="16">
    <source>
        <dbReference type="NCBIfam" id="TIGR00560"/>
    </source>
</evidence>
<comment type="pathway">
    <text evidence="3">Lipid metabolism.</text>
</comment>
<dbReference type="GO" id="GO:0008444">
    <property type="term" value="F:CDP-diacylglycerol-glycerol-3-phosphate 3-phosphatidyltransferase activity"/>
    <property type="evidence" value="ECO:0007669"/>
    <property type="project" value="UniProtKB-UniRule"/>
</dbReference>
<organism evidence="19 20">
    <name type="scientific">Rhodothalassium salexigens DSM 2132</name>
    <dbReference type="NCBI Taxonomy" id="1188247"/>
    <lineage>
        <taxon>Bacteria</taxon>
        <taxon>Pseudomonadati</taxon>
        <taxon>Pseudomonadota</taxon>
        <taxon>Alphaproteobacteria</taxon>
        <taxon>Rhodothalassiales</taxon>
        <taxon>Rhodothalassiaceae</taxon>
        <taxon>Rhodothalassium</taxon>
    </lineage>
</organism>
<dbReference type="PANTHER" id="PTHR14269">
    <property type="entry name" value="CDP-DIACYLGLYCEROL--GLYCEROL-3-PHOSPHATE 3-PHOSPHATIDYLTRANSFERASE-RELATED"/>
    <property type="match status" value="1"/>
</dbReference>
<dbReference type="InterPro" id="IPR048254">
    <property type="entry name" value="CDP_ALCOHOL_P_TRANSF_CS"/>
</dbReference>
<feature type="transmembrane region" description="Helical" evidence="18">
    <location>
        <begin position="136"/>
        <end position="153"/>
    </location>
</feature>
<keyword evidence="20" id="KW-1185">Reference proteome</keyword>
<keyword evidence="13" id="KW-0594">Phospholipid biosynthesis</keyword>
<dbReference type="InParanoid" id="A0A4R2PCE2"/>
<evidence type="ECO:0000256" key="10">
    <source>
        <dbReference type="ARBA" id="ARBA00022989"/>
    </source>
</evidence>
<name>A0A4R2PCE2_RHOSA</name>
<dbReference type="OrthoDB" id="9796672at2"/>
<feature type="transmembrane region" description="Helical" evidence="18">
    <location>
        <begin position="12"/>
        <end position="33"/>
    </location>
</feature>
<comment type="subcellular location">
    <subcellularLocation>
        <location evidence="1">Membrane</location>
        <topology evidence="1">Multi-pass membrane protein</topology>
    </subcellularLocation>
</comment>
<evidence type="ECO:0000313" key="20">
    <source>
        <dbReference type="Proteomes" id="UP000295399"/>
    </source>
</evidence>
<feature type="transmembrane region" description="Helical" evidence="18">
    <location>
        <begin position="96"/>
        <end position="115"/>
    </location>
</feature>
<dbReference type="RefSeq" id="WP_132709232.1">
    <property type="nucleotide sequence ID" value="NZ_JACIGF010000010.1"/>
</dbReference>
<evidence type="ECO:0000256" key="4">
    <source>
        <dbReference type="ARBA" id="ARBA00010441"/>
    </source>
</evidence>
<evidence type="ECO:0000256" key="3">
    <source>
        <dbReference type="ARBA" id="ARBA00005189"/>
    </source>
</evidence>
<dbReference type="PANTHER" id="PTHR14269:SF62">
    <property type="entry name" value="CDP-DIACYLGLYCEROL--GLYCEROL-3-PHOSPHATE 3-PHOSPHATIDYLTRANSFERASE 1, CHLOROPLASTIC"/>
    <property type="match status" value="1"/>
</dbReference>
<evidence type="ECO:0000256" key="8">
    <source>
        <dbReference type="ARBA" id="ARBA00022679"/>
    </source>
</evidence>
<gene>
    <name evidence="19" type="ORF">EV659_11094</name>
</gene>
<dbReference type="GO" id="GO:0046474">
    <property type="term" value="P:glycerophospholipid biosynthetic process"/>
    <property type="evidence" value="ECO:0007669"/>
    <property type="project" value="TreeGrafter"/>
</dbReference>
<dbReference type="InterPro" id="IPR004570">
    <property type="entry name" value="Phosphatidylglycerol_P_synth"/>
</dbReference>
<comment type="similarity">
    <text evidence="4 17">Belongs to the CDP-alcohol phosphatidyltransferase class-I family.</text>
</comment>
<evidence type="ECO:0000256" key="18">
    <source>
        <dbReference type="SAM" id="Phobius"/>
    </source>
</evidence>
<dbReference type="InterPro" id="IPR000462">
    <property type="entry name" value="CDP-OH_P_trans"/>
</dbReference>
<evidence type="ECO:0000256" key="15">
    <source>
        <dbReference type="ARBA" id="ARBA00048586"/>
    </source>
</evidence>
<keyword evidence="12 18" id="KW-0472">Membrane</keyword>
<evidence type="ECO:0000256" key="9">
    <source>
        <dbReference type="ARBA" id="ARBA00022692"/>
    </source>
</evidence>
<evidence type="ECO:0000256" key="1">
    <source>
        <dbReference type="ARBA" id="ARBA00004141"/>
    </source>
</evidence>
<dbReference type="Proteomes" id="UP000295399">
    <property type="component" value="Unassembled WGS sequence"/>
</dbReference>
<feature type="transmembrane region" description="Helical" evidence="18">
    <location>
        <begin position="39"/>
        <end position="59"/>
    </location>
</feature>
<evidence type="ECO:0000313" key="19">
    <source>
        <dbReference type="EMBL" id="TCP32014.1"/>
    </source>
</evidence>
<dbReference type="PROSITE" id="PS00379">
    <property type="entry name" value="CDP_ALCOHOL_P_TRANSF"/>
    <property type="match status" value="1"/>
</dbReference>
<keyword evidence="9 18" id="KW-0812">Transmembrane</keyword>
<sequence>MTSARTALRHLPNALTVARVAAVPFLAGVFFLAEPTKSLAAFLLFTVAALTDFLDGWLARKLRVVSGLGTFLDPIADKLMVGAALILLAWDGRLAGLHVVAGVVILFREIFISGLREFLGNVKVTMPVSRLAKWKTTVQLVAIAVLLGAPLVGAGAGGAHLLGLALLWLAAAMTAITGWQYTAAAWPHLTGPTDAGEDR</sequence>
<dbReference type="Gene3D" id="1.20.120.1760">
    <property type="match status" value="1"/>
</dbReference>
<evidence type="ECO:0000256" key="13">
    <source>
        <dbReference type="ARBA" id="ARBA00023209"/>
    </source>
</evidence>
<evidence type="ECO:0000256" key="7">
    <source>
        <dbReference type="ARBA" id="ARBA00022516"/>
    </source>
</evidence>
<dbReference type="FunCoup" id="A0A4R2PCE2">
    <property type="interactions" value="461"/>
</dbReference>
<evidence type="ECO:0000256" key="5">
    <source>
        <dbReference type="ARBA" id="ARBA00013170"/>
    </source>
</evidence>
<dbReference type="InterPro" id="IPR043130">
    <property type="entry name" value="CDP-OH_PTrfase_TM_dom"/>
</dbReference>
<evidence type="ECO:0000256" key="17">
    <source>
        <dbReference type="RuleBase" id="RU003750"/>
    </source>
</evidence>
<dbReference type="InterPro" id="IPR050324">
    <property type="entry name" value="CDP-alcohol_PTase-I"/>
</dbReference>
<keyword evidence="10 18" id="KW-1133">Transmembrane helix</keyword>
<evidence type="ECO:0000256" key="11">
    <source>
        <dbReference type="ARBA" id="ARBA00023098"/>
    </source>
</evidence>
<dbReference type="NCBIfam" id="TIGR00560">
    <property type="entry name" value="pgsA"/>
    <property type="match status" value="1"/>
</dbReference>
<comment type="caution">
    <text evidence="19">The sequence shown here is derived from an EMBL/GenBank/DDBJ whole genome shotgun (WGS) entry which is preliminary data.</text>
</comment>
<feature type="transmembrane region" description="Helical" evidence="18">
    <location>
        <begin position="159"/>
        <end position="179"/>
    </location>
</feature>
<evidence type="ECO:0000256" key="6">
    <source>
        <dbReference type="ARBA" id="ARBA00014944"/>
    </source>
</evidence>
<keyword evidence="11" id="KW-0443">Lipid metabolism</keyword>
<accession>A0A4R2PCE2</accession>
<reference evidence="19 20" key="1">
    <citation type="submission" date="2019-03" db="EMBL/GenBank/DDBJ databases">
        <title>Genomic Encyclopedia of Type Strains, Phase IV (KMG-IV): sequencing the most valuable type-strain genomes for metagenomic binning, comparative biology and taxonomic classification.</title>
        <authorList>
            <person name="Goeker M."/>
        </authorList>
    </citation>
    <scope>NUCLEOTIDE SEQUENCE [LARGE SCALE GENOMIC DNA]</scope>
    <source>
        <strain evidence="19 20">DSM 2132</strain>
    </source>
</reference>
<evidence type="ECO:0000256" key="2">
    <source>
        <dbReference type="ARBA" id="ARBA00005042"/>
    </source>
</evidence>
<keyword evidence="8 17" id="KW-0808">Transferase</keyword>
<dbReference type="EMBL" id="SLXO01000010">
    <property type="protein sequence ID" value="TCP32014.1"/>
    <property type="molecule type" value="Genomic_DNA"/>
</dbReference>
<feature type="transmembrane region" description="Helical" evidence="18">
    <location>
        <begin position="71"/>
        <end position="90"/>
    </location>
</feature>
<protein>
    <recommendedName>
        <fullName evidence="6 16">CDP-diacylglycerol--glycerol-3-phosphate 3-phosphatidyltransferase</fullName>
        <ecNumber evidence="5 16">2.7.8.5</ecNumber>
    </recommendedName>
</protein>
<dbReference type="PIRSF" id="PIRSF000847">
    <property type="entry name" value="Phos_ph_gly_syn"/>
    <property type="match status" value="1"/>
</dbReference>
<proteinExistence type="inferred from homology"/>
<dbReference type="EC" id="2.7.8.5" evidence="5 16"/>
<dbReference type="Pfam" id="PF01066">
    <property type="entry name" value="CDP-OH_P_transf"/>
    <property type="match status" value="1"/>
</dbReference>
<comment type="catalytic activity">
    <reaction evidence="15">
        <text>a CDP-1,2-diacyl-sn-glycerol + sn-glycerol 3-phosphate = a 1,2-diacyl-sn-glycero-3-phospho-(1'-sn-glycero-3'-phosphate) + CMP + H(+)</text>
        <dbReference type="Rhea" id="RHEA:12593"/>
        <dbReference type="ChEBI" id="CHEBI:15378"/>
        <dbReference type="ChEBI" id="CHEBI:57597"/>
        <dbReference type="ChEBI" id="CHEBI:58332"/>
        <dbReference type="ChEBI" id="CHEBI:60110"/>
        <dbReference type="ChEBI" id="CHEBI:60377"/>
        <dbReference type="EC" id="2.7.8.5"/>
    </reaction>
</comment>
<evidence type="ECO:0000256" key="12">
    <source>
        <dbReference type="ARBA" id="ARBA00023136"/>
    </source>
</evidence>
<keyword evidence="7" id="KW-0444">Lipid biosynthesis</keyword>
<comment type="pathway">
    <text evidence="2">Phospholipid metabolism; phosphatidylglycerol biosynthesis; phosphatidylglycerol from CDP-diacylglycerol: step 1/2.</text>
</comment>
<dbReference type="GO" id="GO:0016020">
    <property type="term" value="C:membrane"/>
    <property type="evidence" value="ECO:0007669"/>
    <property type="project" value="UniProtKB-SubCell"/>
</dbReference>